<name>A0A8S8ZK87_SORMA</name>
<accession>A0A8S8ZK87</accession>
<feature type="region of interest" description="Disordered" evidence="1">
    <location>
        <begin position="1"/>
        <end position="35"/>
    </location>
</feature>
<reference evidence="2 3" key="1">
    <citation type="submission" date="2017-07" db="EMBL/GenBank/DDBJ databases">
        <title>Genome sequence of the Sordaria macrospora wild type strain R19027.</title>
        <authorList>
            <person name="Nowrousian M."/>
            <person name="Teichert I."/>
            <person name="Kueck U."/>
        </authorList>
    </citation>
    <scope>NUCLEOTIDE SEQUENCE [LARGE SCALE GENOMIC DNA]</scope>
    <source>
        <strain evidence="2 3">R19027</strain>
        <tissue evidence="2">Mycelium</tissue>
    </source>
</reference>
<evidence type="ECO:0000313" key="2">
    <source>
        <dbReference type="EMBL" id="KAA8628722.1"/>
    </source>
</evidence>
<dbReference type="Proteomes" id="UP000433876">
    <property type="component" value="Unassembled WGS sequence"/>
</dbReference>
<dbReference type="OMA" id="FLEPCDE"/>
<evidence type="ECO:0000313" key="3">
    <source>
        <dbReference type="Proteomes" id="UP000433876"/>
    </source>
</evidence>
<comment type="caution">
    <text evidence="2">The sequence shown here is derived from an EMBL/GenBank/DDBJ whole genome shotgun (WGS) entry which is preliminary data.</text>
</comment>
<evidence type="ECO:0000256" key="1">
    <source>
        <dbReference type="SAM" id="MobiDB-lite"/>
    </source>
</evidence>
<dbReference type="EMBL" id="NMPR01000167">
    <property type="protein sequence ID" value="KAA8628722.1"/>
    <property type="molecule type" value="Genomic_DNA"/>
</dbReference>
<feature type="region of interest" description="Disordered" evidence="1">
    <location>
        <begin position="330"/>
        <end position="422"/>
    </location>
</feature>
<sequence length="422" mass="47037">MPSTPSRTSKRSATMSSSSSRPSKRSKTSHNSTPLLVTRVQPHRQCANRPPRFWRFQELPAEIRNMIYSQILTIPTSAHDVAHVWNEKPRFDLSLLHVNKQISEEAAFVLYSTNTFVFLEPCDEHRDSHPDSQDPARHRSCSWLRAIGPRNAQSVRNLHLRIRAERFSHMESMSYNPDLILEVAGLAPKLTHLAIIAEKHAMQTRTIHIPVPTGYGGGGDGSTGQQQTGQAMETHYHRHWDPNHVAPINTWTLYQMRIGLRKFPNLMCLVLAVFQRSDTFFRPMVRLINKDRRCKIHVVTRSAAKRTDRSRPNFSTLWDEEPVLDQMGRYLGRGGQKKGGGGSCSGSGSGSGANEADATTGGQNTTTGQNADPGGQNVAAQNEEESDDDDDDAGSDDGWQDIEALISDSGDEDEGEEDDMII</sequence>
<feature type="compositionally biased region" description="Low complexity" evidence="1">
    <location>
        <begin position="356"/>
        <end position="372"/>
    </location>
</feature>
<feature type="compositionally biased region" description="Acidic residues" evidence="1">
    <location>
        <begin position="409"/>
        <end position="422"/>
    </location>
</feature>
<gene>
    <name evidence="2" type="ORF">SMACR_06959</name>
</gene>
<feature type="compositionally biased region" description="Acidic residues" evidence="1">
    <location>
        <begin position="382"/>
        <end position="400"/>
    </location>
</feature>
<dbReference type="AlphaFoldDB" id="A0A8S8ZK87"/>
<dbReference type="VEuPathDB" id="FungiDB:SMAC_06959"/>
<evidence type="ECO:0008006" key="4">
    <source>
        <dbReference type="Google" id="ProtNLM"/>
    </source>
</evidence>
<protein>
    <recommendedName>
        <fullName evidence="4">F-box domain-containing protein</fullName>
    </recommendedName>
</protein>
<dbReference type="PANTHER" id="PTHR42085:SF8">
    <property type="entry name" value="F-BOX DOMAIN-CONTAINING PROTEIN"/>
    <property type="match status" value="1"/>
</dbReference>
<organism evidence="2 3">
    <name type="scientific">Sordaria macrospora</name>
    <dbReference type="NCBI Taxonomy" id="5147"/>
    <lineage>
        <taxon>Eukaryota</taxon>
        <taxon>Fungi</taxon>
        <taxon>Dikarya</taxon>
        <taxon>Ascomycota</taxon>
        <taxon>Pezizomycotina</taxon>
        <taxon>Sordariomycetes</taxon>
        <taxon>Sordariomycetidae</taxon>
        <taxon>Sordariales</taxon>
        <taxon>Sordariaceae</taxon>
        <taxon>Sordaria</taxon>
    </lineage>
</organism>
<feature type="compositionally biased region" description="Gly residues" evidence="1">
    <location>
        <begin position="331"/>
        <end position="351"/>
    </location>
</feature>
<feature type="compositionally biased region" description="Low complexity" evidence="1">
    <location>
        <begin position="11"/>
        <end position="21"/>
    </location>
</feature>
<proteinExistence type="predicted"/>
<dbReference type="InterPro" id="IPR038883">
    <property type="entry name" value="AN11006-like"/>
</dbReference>
<dbReference type="PANTHER" id="PTHR42085">
    <property type="entry name" value="F-BOX DOMAIN-CONTAINING PROTEIN"/>
    <property type="match status" value="1"/>
</dbReference>